<gene>
    <name evidence="1" type="ORF">ElyMa_006881300</name>
</gene>
<protein>
    <submittedName>
        <fullName evidence="1">Uncharacterized protein</fullName>
    </submittedName>
</protein>
<accession>A0AAV4JD78</accession>
<evidence type="ECO:0000313" key="1">
    <source>
        <dbReference type="EMBL" id="GFS19745.1"/>
    </source>
</evidence>
<dbReference type="Proteomes" id="UP000762676">
    <property type="component" value="Unassembled WGS sequence"/>
</dbReference>
<organism evidence="1 2">
    <name type="scientific">Elysia marginata</name>
    <dbReference type="NCBI Taxonomy" id="1093978"/>
    <lineage>
        <taxon>Eukaryota</taxon>
        <taxon>Metazoa</taxon>
        <taxon>Spiralia</taxon>
        <taxon>Lophotrochozoa</taxon>
        <taxon>Mollusca</taxon>
        <taxon>Gastropoda</taxon>
        <taxon>Heterobranchia</taxon>
        <taxon>Euthyneura</taxon>
        <taxon>Panpulmonata</taxon>
        <taxon>Sacoglossa</taxon>
        <taxon>Placobranchoidea</taxon>
        <taxon>Plakobranchidae</taxon>
        <taxon>Elysia</taxon>
    </lineage>
</organism>
<name>A0AAV4JD78_9GAST</name>
<keyword evidence="2" id="KW-1185">Reference proteome</keyword>
<comment type="caution">
    <text evidence="1">The sequence shown here is derived from an EMBL/GenBank/DDBJ whole genome shotgun (WGS) entry which is preliminary data.</text>
</comment>
<dbReference type="AlphaFoldDB" id="A0AAV4JD78"/>
<dbReference type="EMBL" id="BMAT01013766">
    <property type="protein sequence ID" value="GFS19745.1"/>
    <property type="molecule type" value="Genomic_DNA"/>
</dbReference>
<proteinExistence type="predicted"/>
<sequence length="105" mass="11087">MRGTRVQRCPSQVSRARLVTMTSTGLTSSLSGTFTSAAQSGHQTPGVVAAEFVLMGAPGQRELCPAQQNALFMPGSNDLVCWPWTSQDGKPAGSLASSIPYETDR</sequence>
<evidence type="ECO:0000313" key="2">
    <source>
        <dbReference type="Proteomes" id="UP000762676"/>
    </source>
</evidence>
<reference evidence="1 2" key="1">
    <citation type="journal article" date="2021" name="Elife">
        <title>Chloroplast acquisition without the gene transfer in kleptoplastic sea slugs, Plakobranchus ocellatus.</title>
        <authorList>
            <person name="Maeda T."/>
            <person name="Takahashi S."/>
            <person name="Yoshida T."/>
            <person name="Shimamura S."/>
            <person name="Takaki Y."/>
            <person name="Nagai Y."/>
            <person name="Toyoda A."/>
            <person name="Suzuki Y."/>
            <person name="Arimoto A."/>
            <person name="Ishii H."/>
            <person name="Satoh N."/>
            <person name="Nishiyama T."/>
            <person name="Hasebe M."/>
            <person name="Maruyama T."/>
            <person name="Minagawa J."/>
            <person name="Obokata J."/>
            <person name="Shigenobu S."/>
        </authorList>
    </citation>
    <scope>NUCLEOTIDE SEQUENCE [LARGE SCALE GENOMIC DNA]</scope>
</reference>